<dbReference type="Pfam" id="PF00072">
    <property type="entry name" value="Response_reg"/>
    <property type="match status" value="1"/>
</dbReference>
<protein>
    <submittedName>
        <fullName evidence="5">Response regulator</fullName>
    </submittedName>
</protein>
<feature type="region of interest" description="Disordered" evidence="3">
    <location>
        <begin position="1"/>
        <end position="24"/>
    </location>
</feature>
<keyword evidence="1 2" id="KW-0597">Phosphoprotein</keyword>
<evidence type="ECO:0000313" key="6">
    <source>
        <dbReference type="Proteomes" id="UP000650424"/>
    </source>
</evidence>
<name>A0ABR6ZRF3_9BURK</name>
<feature type="modified residue" description="4-aspartylphosphate" evidence="2">
    <location>
        <position position="80"/>
    </location>
</feature>
<dbReference type="SUPFAM" id="SSF52172">
    <property type="entry name" value="CheY-like"/>
    <property type="match status" value="1"/>
</dbReference>
<evidence type="ECO:0000256" key="1">
    <source>
        <dbReference type="ARBA" id="ARBA00022553"/>
    </source>
</evidence>
<reference evidence="5 6" key="1">
    <citation type="submission" date="2020-08" db="EMBL/GenBank/DDBJ databases">
        <title>Novel species isolated from subtropical streams in China.</title>
        <authorList>
            <person name="Lu H."/>
        </authorList>
    </citation>
    <scope>NUCLEOTIDE SEQUENCE [LARGE SCALE GENOMIC DNA]</scope>
    <source>
        <strain evidence="5 6">CY18W</strain>
    </source>
</reference>
<comment type="caution">
    <text evidence="5">The sequence shown here is derived from an EMBL/GenBank/DDBJ whole genome shotgun (WGS) entry which is preliminary data.</text>
</comment>
<dbReference type="Proteomes" id="UP000650424">
    <property type="component" value="Unassembled WGS sequence"/>
</dbReference>
<dbReference type="CDD" id="cd00156">
    <property type="entry name" value="REC"/>
    <property type="match status" value="1"/>
</dbReference>
<dbReference type="SMART" id="SM00448">
    <property type="entry name" value="REC"/>
    <property type="match status" value="1"/>
</dbReference>
<feature type="compositionally biased region" description="Basic and acidic residues" evidence="3">
    <location>
        <begin position="1"/>
        <end position="14"/>
    </location>
</feature>
<dbReference type="InterPro" id="IPR011006">
    <property type="entry name" value="CheY-like_superfamily"/>
</dbReference>
<organism evidence="5 6">
    <name type="scientific">Undibacterium hunanense</name>
    <dbReference type="NCBI Taxonomy" id="2762292"/>
    <lineage>
        <taxon>Bacteria</taxon>
        <taxon>Pseudomonadati</taxon>
        <taxon>Pseudomonadota</taxon>
        <taxon>Betaproteobacteria</taxon>
        <taxon>Burkholderiales</taxon>
        <taxon>Oxalobacteraceae</taxon>
        <taxon>Undibacterium</taxon>
    </lineage>
</organism>
<feature type="domain" description="Response regulatory" evidence="4">
    <location>
        <begin position="31"/>
        <end position="142"/>
    </location>
</feature>
<dbReference type="PROSITE" id="PS50110">
    <property type="entry name" value="RESPONSE_REGULATORY"/>
    <property type="match status" value="1"/>
</dbReference>
<gene>
    <name evidence="5" type="ORF">H8L32_13305</name>
</gene>
<dbReference type="InterPro" id="IPR050595">
    <property type="entry name" value="Bact_response_regulator"/>
</dbReference>
<evidence type="ECO:0000256" key="2">
    <source>
        <dbReference type="PROSITE-ProRule" id="PRU00169"/>
    </source>
</evidence>
<dbReference type="PANTHER" id="PTHR44591:SF21">
    <property type="entry name" value="TWO-COMPONENT RESPONSE REGULATOR"/>
    <property type="match status" value="1"/>
</dbReference>
<evidence type="ECO:0000259" key="4">
    <source>
        <dbReference type="PROSITE" id="PS50110"/>
    </source>
</evidence>
<dbReference type="RefSeq" id="WP_186947726.1">
    <property type="nucleotide sequence ID" value="NZ_JACOGF010000006.1"/>
</dbReference>
<keyword evidence="6" id="KW-1185">Reference proteome</keyword>
<dbReference type="Gene3D" id="3.40.50.2300">
    <property type="match status" value="1"/>
</dbReference>
<evidence type="ECO:0000256" key="3">
    <source>
        <dbReference type="SAM" id="MobiDB-lite"/>
    </source>
</evidence>
<dbReference type="EMBL" id="JACOGF010000006">
    <property type="protein sequence ID" value="MBC3918463.1"/>
    <property type="molecule type" value="Genomic_DNA"/>
</dbReference>
<proteinExistence type="predicted"/>
<evidence type="ECO:0000313" key="5">
    <source>
        <dbReference type="EMBL" id="MBC3918463.1"/>
    </source>
</evidence>
<dbReference type="InterPro" id="IPR001789">
    <property type="entry name" value="Sig_transdc_resp-reg_receiver"/>
</dbReference>
<accession>A0ABR6ZRF3</accession>
<dbReference type="PANTHER" id="PTHR44591">
    <property type="entry name" value="STRESS RESPONSE REGULATOR PROTEIN 1"/>
    <property type="match status" value="1"/>
</dbReference>
<sequence>MENSLSDKEHETSLAKDSATDSASDTGAGLHILVVEDNQDLLEMLCEMLDMIGHMPVPAASGENALELLQQQRFDVLLTDINLPKMSGIALAKQAMLNAPDMHIVFSSGHGPHIHSYVNFPCHMLTKPYELSQIQQLLEGFLVRR</sequence>